<evidence type="ECO:0000259" key="1">
    <source>
        <dbReference type="PROSITE" id="PS50097"/>
    </source>
</evidence>
<dbReference type="Gene3D" id="3.30.710.10">
    <property type="entry name" value="Potassium Channel Kv1.1, Chain A"/>
    <property type="match status" value="1"/>
</dbReference>
<reference evidence="2 3" key="1">
    <citation type="journal article" date="2015" name="Fungal Genet. Biol.">
        <title>Evolution of novel wood decay mechanisms in Agaricales revealed by the genome sequences of Fistulina hepatica and Cylindrobasidium torrendii.</title>
        <authorList>
            <person name="Floudas D."/>
            <person name="Held B.W."/>
            <person name="Riley R."/>
            <person name="Nagy L.G."/>
            <person name="Koehler G."/>
            <person name="Ransdell A.S."/>
            <person name="Younus H."/>
            <person name="Chow J."/>
            <person name="Chiniquy J."/>
            <person name="Lipzen A."/>
            <person name="Tritt A."/>
            <person name="Sun H."/>
            <person name="Haridas S."/>
            <person name="LaButti K."/>
            <person name="Ohm R.A."/>
            <person name="Kues U."/>
            <person name="Blanchette R.A."/>
            <person name="Grigoriev I.V."/>
            <person name="Minto R.E."/>
            <person name="Hibbett D.S."/>
        </authorList>
    </citation>
    <scope>NUCLEOTIDE SEQUENCE [LARGE SCALE GENOMIC DNA]</scope>
    <source>
        <strain evidence="2 3">ATCC 64428</strain>
    </source>
</reference>
<dbReference type="EMBL" id="KN882028">
    <property type="protein sequence ID" value="KIY46518.1"/>
    <property type="molecule type" value="Genomic_DNA"/>
</dbReference>
<dbReference type="PROSITE" id="PS50097">
    <property type="entry name" value="BTB"/>
    <property type="match status" value="1"/>
</dbReference>
<dbReference type="Pfam" id="PF00651">
    <property type="entry name" value="BTB"/>
    <property type="match status" value="1"/>
</dbReference>
<dbReference type="SUPFAM" id="SSF54695">
    <property type="entry name" value="POZ domain"/>
    <property type="match status" value="1"/>
</dbReference>
<proteinExistence type="predicted"/>
<dbReference type="Proteomes" id="UP000054144">
    <property type="component" value="Unassembled WGS sequence"/>
</dbReference>
<protein>
    <recommendedName>
        <fullName evidence="1">BTB domain-containing protein</fullName>
    </recommendedName>
</protein>
<dbReference type="AlphaFoldDB" id="A0A0D7A6T6"/>
<keyword evidence="3" id="KW-1185">Reference proteome</keyword>
<gene>
    <name evidence="2" type="ORF">FISHEDRAFT_75541</name>
</gene>
<evidence type="ECO:0000313" key="2">
    <source>
        <dbReference type="EMBL" id="KIY46518.1"/>
    </source>
</evidence>
<dbReference type="CDD" id="cd18186">
    <property type="entry name" value="BTB_POZ_ZBTB_KLHL-like"/>
    <property type="match status" value="1"/>
</dbReference>
<dbReference type="OrthoDB" id="3044562at2759"/>
<dbReference type="SMART" id="SM00225">
    <property type="entry name" value="BTB"/>
    <property type="match status" value="1"/>
</dbReference>
<evidence type="ECO:0000313" key="3">
    <source>
        <dbReference type="Proteomes" id="UP000054144"/>
    </source>
</evidence>
<dbReference type="InterPro" id="IPR011333">
    <property type="entry name" value="SKP1/BTB/POZ_sf"/>
</dbReference>
<name>A0A0D7A6T6_9AGAR</name>
<accession>A0A0D7A6T6</accession>
<organism evidence="2 3">
    <name type="scientific">Fistulina hepatica ATCC 64428</name>
    <dbReference type="NCBI Taxonomy" id="1128425"/>
    <lineage>
        <taxon>Eukaryota</taxon>
        <taxon>Fungi</taxon>
        <taxon>Dikarya</taxon>
        <taxon>Basidiomycota</taxon>
        <taxon>Agaricomycotina</taxon>
        <taxon>Agaricomycetes</taxon>
        <taxon>Agaricomycetidae</taxon>
        <taxon>Agaricales</taxon>
        <taxon>Fistulinaceae</taxon>
        <taxon>Fistulina</taxon>
    </lineage>
</organism>
<sequence>MKRSEDVWLSDGNVIICAAGPSSGSDCDTRVLFKVHRSILSRHSAVLHDMFGLPLTYSAEEAYEGVPLVYMHDDPVDVQNLIHALYNHESFLPPPAGSPSIETIFSVLRISTKYVVTFLRKRAILHLSDFFPLTPNDALKTRRTLAKQRGKTRAHYVDIPDIISRAHESHIPWIIPWATYLYMFEATTANLHHYVRDIEPGDRDLCLVSFAHKCMHLVRLSLYVQDFPHHQCATEYDWNMLRSIFVSGTEVLLECVLHPLYYTDVLWKVIDQTAPNIRKCPGCTEFINGKIEGARTQYWEELPTILGLGTWAALEKMRADELATDNRDEIS</sequence>
<feature type="domain" description="BTB" evidence="1">
    <location>
        <begin position="12"/>
        <end position="94"/>
    </location>
</feature>
<dbReference type="InterPro" id="IPR000210">
    <property type="entry name" value="BTB/POZ_dom"/>
</dbReference>